<keyword evidence="1" id="KW-1133">Transmembrane helix</keyword>
<gene>
    <name evidence="2" type="ORF">BCB69_03500</name>
</gene>
<reference evidence="3" key="1">
    <citation type="submission" date="2016-08" db="EMBL/GenBank/DDBJ databases">
        <authorList>
            <person name="Holder M.E."/>
            <person name="Ajami N.J."/>
            <person name="Petrosino J.F."/>
        </authorList>
    </citation>
    <scope>NUCLEOTIDE SEQUENCE [LARGE SCALE GENOMIC DNA]</scope>
    <source>
        <strain evidence="3">F0677</strain>
    </source>
</reference>
<organism evidence="2 3">
    <name type="scientific">Dialister pneumosintes</name>
    <dbReference type="NCBI Taxonomy" id="39950"/>
    <lineage>
        <taxon>Bacteria</taxon>
        <taxon>Bacillati</taxon>
        <taxon>Bacillota</taxon>
        <taxon>Negativicutes</taxon>
        <taxon>Veillonellales</taxon>
        <taxon>Veillonellaceae</taxon>
        <taxon>Dialister</taxon>
    </lineage>
</organism>
<evidence type="ECO:0000256" key="1">
    <source>
        <dbReference type="SAM" id="Phobius"/>
    </source>
</evidence>
<feature type="transmembrane region" description="Helical" evidence="1">
    <location>
        <begin position="25"/>
        <end position="46"/>
    </location>
</feature>
<name>A0A1B3WDS7_9FIRM</name>
<keyword evidence="1" id="KW-0472">Membrane</keyword>
<protein>
    <submittedName>
        <fullName evidence="2">Uncharacterized protein</fullName>
    </submittedName>
</protein>
<dbReference type="AlphaFoldDB" id="A0A1B3WDS7"/>
<dbReference type="Proteomes" id="UP000094757">
    <property type="component" value="Chromosome"/>
</dbReference>
<keyword evidence="1" id="KW-0812">Transmembrane</keyword>
<proteinExistence type="predicted"/>
<dbReference type="RefSeq" id="WP_069177015.1">
    <property type="nucleotide sequence ID" value="NZ_CP017037.1"/>
</dbReference>
<dbReference type="KEGG" id="dpn:BCB69_03500"/>
<dbReference type="STRING" id="39950.BCB69_03500"/>
<accession>A0A1B3WDS7</accession>
<evidence type="ECO:0000313" key="3">
    <source>
        <dbReference type="Proteomes" id="UP000094757"/>
    </source>
</evidence>
<sequence>MSTTWLLILLTMIGGNFILNIIPGYFFIEGVIGINLFILAISYFLFRRDPFIDVRANSLFMLGLTVINILTELGIMSSTISWIAFAALFIWSFLGGGRSN</sequence>
<dbReference type="EMBL" id="CP017037">
    <property type="protein sequence ID" value="AOH39111.1"/>
    <property type="molecule type" value="Genomic_DNA"/>
</dbReference>
<evidence type="ECO:0000313" key="2">
    <source>
        <dbReference type="EMBL" id="AOH39111.1"/>
    </source>
</evidence>
<feature type="transmembrane region" description="Helical" evidence="1">
    <location>
        <begin position="58"/>
        <end position="91"/>
    </location>
</feature>